<dbReference type="InterPro" id="IPR025554">
    <property type="entry name" value="DUF4140"/>
</dbReference>
<dbReference type="PANTHER" id="PTHR31005">
    <property type="entry name" value="DUF4139 DOMAIN-CONTAINING PROTEIN"/>
    <property type="match status" value="1"/>
</dbReference>
<dbReference type="Pfam" id="PF13600">
    <property type="entry name" value="DUF4140"/>
    <property type="match status" value="1"/>
</dbReference>
<dbReference type="Proteomes" id="UP001362999">
    <property type="component" value="Unassembled WGS sequence"/>
</dbReference>
<dbReference type="EMBL" id="JAWWNJ010000001">
    <property type="protein sequence ID" value="KAK7064746.1"/>
    <property type="molecule type" value="Genomic_DNA"/>
</dbReference>
<organism evidence="3 4">
    <name type="scientific">Favolaschia claudopus</name>
    <dbReference type="NCBI Taxonomy" id="2862362"/>
    <lineage>
        <taxon>Eukaryota</taxon>
        <taxon>Fungi</taxon>
        <taxon>Dikarya</taxon>
        <taxon>Basidiomycota</taxon>
        <taxon>Agaricomycotina</taxon>
        <taxon>Agaricomycetes</taxon>
        <taxon>Agaricomycetidae</taxon>
        <taxon>Agaricales</taxon>
        <taxon>Marasmiineae</taxon>
        <taxon>Mycenaceae</taxon>
        <taxon>Favolaschia</taxon>
    </lineage>
</organism>
<name>A0AAW0EJP9_9AGAR</name>
<reference evidence="3 4" key="1">
    <citation type="journal article" date="2024" name="J Genomics">
        <title>Draft genome sequencing and assembly of Favolaschia claudopus CIRM-BRFM 2984 isolated from oak limbs.</title>
        <authorList>
            <person name="Navarro D."/>
            <person name="Drula E."/>
            <person name="Chaduli D."/>
            <person name="Cazenave R."/>
            <person name="Ahrendt S."/>
            <person name="Wang J."/>
            <person name="Lipzen A."/>
            <person name="Daum C."/>
            <person name="Barry K."/>
            <person name="Grigoriev I.V."/>
            <person name="Favel A."/>
            <person name="Rosso M.N."/>
            <person name="Martin F."/>
        </authorList>
    </citation>
    <scope>NUCLEOTIDE SEQUENCE [LARGE SCALE GENOMIC DNA]</scope>
    <source>
        <strain evidence="3 4">CIRM-BRFM 2984</strain>
    </source>
</reference>
<evidence type="ECO:0000259" key="2">
    <source>
        <dbReference type="Pfam" id="PF13600"/>
    </source>
</evidence>
<dbReference type="InterPro" id="IPR011935">
    <property type="entry name" value="CHP02231"/>
</dbReference>
<evidence type="ECO:0000313" key="3">
    <source>
        <dbReference type="EMBL" id="KAK7064746.1"/>
    </source>
</evidence>
<accession>A0AAW0EJP9</accession>
<gene>
    <name evidence="3" type="ORF">R3P38DRAFT_2826223</name>
</gene>
<dbReference type="NCBIfam" id="TIGR02231">
    <property type="entry name" value="mucoidy inhibitor MuiA family protein"/>
    <property type="match status" value="1"/>
</dbReference>
<proteinExistence type="predicted"/>
<evidence type="ECO:0008006" key="5">
    <source>
        <dbReference type="Google" id="ProtNLM"/>
    </source>
</evidence>
<protein>
    <recommendedName>
        <fullName evidence="5">Mucoidy inhibitor A</fullName>
    </recommendedName>
</protein>
<sequence length="580" mass="63057">MTTDPPPFEPSKVELKSLENSKIIAVSLYSSRAEITRLFKFAVKAGQNQVHISGLPNVLESESLRVEGRGAATIHDVTVSLAKGEHVPTSTPKLDELFKTREKTAQALQRCEKAVIALEQYLGSLTVEHLDASKLDAALEQYDSTGGRLDARKTELAEELRLLDEQITSERKSIAVPHETSKLRMETSIGVFAEAEGDVEVALIYAVPYATWTAFYDIRVQMDTKENPVNLIYKAAVRQNTGESWDDVPLQLETSTPTFGLGIPKLSPWNLDVYRPPPTRTVSLAKAAAPLAAPMASAVRYRRALRQDEEEEESVPDMGYGGATVTSSGNVSATFRVPGLVTIPCDNDAHNFTIVELSLKAAMSWVSVPKMDAKTHLNARITNESEYTLLSGTASVYVDGSFISRTAVPAVSPQENFDCPLGLDPSIRITYHPILKSRTQSGFYNKTATHNFSQRITIHNTKSSAIDGLKVIDQVPISQDGQIEVRLVNPALVLPTEGGFTSTANKRASTIVAKQPQAAVNVAEGVMAQWDGADEASVDLEVLGRDRKLNWIASVPAQGKISLALEWEVVAPASAHVVGL</sequence>
<feature type="domain" description="DUF4139" evidence="1">
    <location>
        <begin position="202"/>
        <end position="492"/>
    </location>
</feature>
<dbReference type="AlphaFoldDB" id="A0AAW0EJP9"/>
<evidence type="ECO:0000313" key="4">
    <source>
        <dbReference type="Proteomes" id="UP001362999"/>
    </source>
</evidence>
<dbReference type="Pfam" id="PF13598">
    <property type="entry name" value="DUF4139"/>
    <property type="match status" value="1"/>
</dbReference>
<keyword evidence="4" id="KW-1185">Reference proteome</keyword>
<feature type="domain" description="DUF4140" evidence="2">
    <location>
        <begin position="26"/>
        <end position="123"/>
    </location>
</feature>
<comment type="caution">
    <text evidence="3">The sequence shown here is derived from an EMBL/GenBank/DDBJ whole genome shotgun (WGS) entry which is preliminary data.</text>
</comment>
<dbReference type="PANTHER" id="PTHR31005:SF8">
    <property type="entry name" value="DUF4139 DOMAIN-CONTAINING PROTEIN"/>
    <property type="match status" value="1"/>
</dbReference>
<dbReference type="InterPro" id="IPR037291">
    <property type="entry name" value="DUF4139"/>
</dbReference>
<evidence type="ECO:0000259" key="1">
    <source>
        <dbReference type="Pfam" id="PF13598"/>
    </source>
</evidence>